<keyword evidence="1" id="KW-0175">Coiled coil</keyword>
<name>A0A2U1M7L8_ARTAN</name>
<proteinExistence type="predicted"/>
<dbReference type="Proteomes" id="UP000245207">
    <property type="component" value="Unassembled WGS sequence"/>
</dbReference>
<keyword evidence="3" id="KW-1185">Reference proteome</keyword>
<gene>
    <name evidence="2" type="ORF">CTI12_AA410910</name>
</gene>
<comment type="caution">
    <text evidence="2">The sequence shown here is derived from an EMBL/GenBank/DDBJ whole genome shotgun (WGS) entry which is preliminary data.</text>
</comment>
<evidence type="ECO:0000313" key="3">
    <source>
        <dbReference type="Proteomes" id="UP000245207"/>
    </source>
</evidence>
<accession>A0A2U1M7L8</accession>
<dbReference type="AlphaFoldDB" id="A0A2U1M7L8"/>
<evidence type="ECO:0000256" key="1">
    <source>
        <dbReference type="SAM" id="Coils"/>
    </source>
</evidence>
<dbReference type="EMBL" id="PKPP01006222">
    <property type="protein sequence ID" value="PWA57262.1"/>
    <property type="molecule type" value="Genomic_DNA"/>
</dbReference>
<reference evidence="2 3" key="1">
    <citation type="journal article" date="2018" name="Mol. Plant">
        <title>The genome of Artemisia annua provides insight into the evolution of Asteraceae family and artemisinin biosynthesis.</title>
        <authorList>
            <person name="Shen Q."/>
            <person name="Zhang L."/>
            <person name="Liao Z."/>
            <person name="Wang S."/>
            <person name="Yan T."/>
            <person name="Shi P."/>
            <person name="Liu M."/>
            <person name="Fu X."/>
            <person name="Pan Q."/>
            <person name="Wang Y."/>
            <person name="Lv Z."/>
            <person name="Lu X."/>
            <person name="Zhang F."/>
            <person name="Jiang W."/>
            <person name="Ma Y."/>
            <person name="Chen M."/>
            <person name="Hao X."/>
            <person name="Li L."/>
            <person name="Tang Y."/>
            <person name="Lv G."/>
            <person name="Zhou Y."/>
            <person name="Sun X."/>
            <person name="Brodelius P.E."/>
            <person name="Rose J.K.C."/>
            <person name="Tang K."/>
        </authorList>
    </citation>
    <scope>NUCLEOTIDE SEQUENCE [LARGE SCALE GENOMIC DNA]</scope>
    <source>
        <strain evidence="3">cv. Huhao1</strain>
        <tissue evidence="2">Leaf</tissue>
    </source>
</reference>
<organism evidence="2 3">
    <name type="scientific">Artemisia annua</name>
    <name type="common">Sweet wormwood</name>
    <dbReference type="NCBI Taxonomy" id="35608"/>
    <lineage>
        <taxon>Eukaryota</taxon>
        <taxon>Viridiplantae</taxon>
        <taxon>Streptophyta</taxon>
        <taxon>Embryophyta</taxon>
        <taxon>Tracheophyta</taxon>
        <taxon>Spermatophyta</taxon>
        <taxon>Magnoliopsida</taxon>
        <taxon>eudicotyledons</taxon>
        <taxon>Gunneridae</taxon>
        <taxon>Pentapetalae</taxon>
        <taxon>asterids</taxon>
        <taxon>campanulids</taxon>
        <taxon>Asterales</taxon>
        <taxon>Asteraceae</taxon>
        <taxon>Asteroideae</taxon>
        <taxon>Anthemideae</taxon>
        <taxon>Artemisiinae</taxon>
        <taxon>Artemisia</taxon>
    </lineage>
</organism>
<sequence>MLSASIGIQIAGKMKSITSSIDDAVNESLSECHQQLLDAQRMIETREFVIAKLEGELEAMKKRAVTAETDNEKLVREVLALNAQIQ</sequence>
<protein>
    <submittedName>
        <fullName evidence="2">Uncharacterized protein</fullName>
    </submittedName>
</protein>
<feature type="coiled-coil region" evidence="1">
    <location>
        <begin position="50"/>
        <end position="77"/>
    </location>
</feature>
<evidence type="ECO:0000313" key="2">
    <source>
        <dbReference type="EMBL" id="PWA57262.1"/>
    </source>
</evidence>